<dbReference type="InterPro" id="IPR016873">
    <property type="entry name" value="Caps_polysacc_synth_BcbE_prd"/>
</dbReference>
<name>A0A5S9MY80_9GAMM</name>
<dbReference type="Gene3D" id="3.90.550.10">
    <property type="entry name" value="Spore Coat Polysaccharide Biosynthesis Protein SpsA, Chain A"/>
    <property type="match status" value="1"/>
</dbReference>
<dbReference type="Proteomes" id="UP000434580">
    <property type="component" value="Unassembled WGS sequence"/>
</dbReference>
<dbReference type="AlphaFoldDB" id="A0A5S9MY80"/>
<dbReference type="PIRSF" id="PIRSF028162">
    <property type="entry name" value="BcbE_prd"/>
    <property type="match status" value="1"/>
</dbReference>
<evidence type="ECO:0000313" key="2">
    <source>
        <dbReference type="Proteomes" id="UP000434580"/>
    </source>
</evidence>
<proteinExistence type="predicted"/>
<dbReference type="SUPFAM" id="SSF53448">
    <property type="entry name" value="Nucleotide-diphospho-sugar transferases"/>
    <property type="match status" value="1"/>
</dbReference>
<sequence length="246" mass="27882">MIVIPMAGMSSRFSQAGYEQPKYMLPLYGKPLFDYCIGSFSAYFQQQSFLFIVRNMPGVQAFIVERCRSLGINQYQIVLLDEATRGQAETVALGLLDADMADNNGLLIFNIDTIRPGYRFPFTEPPQAYLEVFEGEGDGWSFAEACDVDPDKVIKTAEKKPISRWCSTGLYYFSSKKQFLETYSRYADFAVETLQGGEYYIAPMYNLLIDDGVDVRMHRIDADEVVFSGVPVEYEALLEDASWLHA</sequence>
<dbReference type="EMBL" id="CACSII010000001">
    <property type="protein sequence ID" value="CAA0082314.1"/>
    <property type="molecule type" value="Genomic_DNA"/>
</dbReference>
<evidence type="ECO:0000313" key="1">
    <source>
        <dbReference type="EMBL" id="CAA0082314.1"/>
    </source>
</evidence>
<protein>
    <submittedName>
        <fullName evidence="1">Uncharacterized protein</fullName>
    </submittedName>
</protein>
<accession>A0A5S9MY80</accession>
<organism evidence="1 2">
    <name type="scientific">BD1-7 clade bacterium</name>
    <dbReference type="NCBI Taxonomy" id="2029982"/>
    <lineage>
        <taxon>Bacteria</taxon>
        <taxon>Pseudomonadati</taxon>
        <taxon>Pseudomonadota</taxon>
        <taxon>Gammaproteobacteria</taxon>
        <taxon>Cellvibrionales</taxon>
        <taxon>Spongiibacteraceae</taxon>
        <taxon>BD1-7 clade</taxon>
    </lineage>
</organism>
<dbReference type="InterPro" id="IPR029044">
    <property type="entry name" value="Nucleotide-diphossugar_trans"/>
</dbReference>
<gene>
    <name evidence="1" type="ORF">DPBNPPHM_00445</name>
</gene>
<dbReference type="OrthoDB" id="9788272at2"/>
<reference evidence="1 2" key="1">
    <citation type="submission" date="2019-11" db="EMBL/GenBank/DDBJ databases">
        <authorList>
            <person name="Holert J."/>
        </authorList>
    </citation>
    <scope>NUCLEOTIDE SEQUENCE [LARGE SCALE GENOMIC DNA]</scope>
    <source>
        <strain evidence="1">BC5_2</strain>
    </source>
</reference>